<feature type="domain" description="Glycosyltransferase 2-like" evidence="1">
    <location>
        <begin position="7"/>
        <end position="122"/>
    </location>
</feature>
<evidence type="ECO:0000259" key="1">
    <source>
        <dbReference type="Pfam" id="PF00535"/>
    </source>
</evidence>
<dbReference type="OrthoDB" id="11098at2157"/>
<dbReference type="PATRIC" id="fig|1230458.4.peg.963"/>
<proteinExistence type="predicted"/>
<evidence type="ECO:0000313" key="2">
    <source>
        <dbReference type="EMBL" id="ELY95569.1"/>
    </source>
</evidence>
<dbReference type="Gene3D" id="3.90.550.10">
    <property type="entry name" value="Spore Coat Polysaccharide Biosynthesis Protein SpsA, Chain A"/>
    <property type="match status" value="1"/>
</dbReference>
<name>M0AAM7_9EURY</name>
<gene>
    <name evidence="2" type="ORF">C484_04760</name>
</gene>
<comment type="caution">
    <text evidence="2">The sequence shown here is derived from an EMBL/GenBank/DDBJ whole genome shotgun (WGS) entry which is preliminary data.</text>
</comment>
<dbReference type="EMBL" id="AOIL01000013">
    <property type="protein sequence ID" value="ELY95569.1"/>
    <property type="molecule type" value="Genomic_DNA"/>
</dbReference>
<dbReference type="PANTHER" id="PTHR10859">
    <property type="entry name" value="GLYCOSYL TRANSFERASE"/>
    <property type="match status" value="1"/>
</dbReference>
<dbReference type="AlphaFoldDB" id="M0AAM7"/>
<dbReference type="GO" id="GO:0006487">
    <property type="term" value="P:protein N-linked glycosylation"/>
    <property type="evidence" value="ECO:0007669"/>
    <property type="project" value="TreeGrafter"/>
</dbReference>
<dbReference type="Proteomes" id="UP000011648">
    <property type="component" value="Unassembled WGS sequence"/>
</dbReference>
<dbReference type="PANTHER" id="PTHR10859:SF91">
    <property type="entry name" value="DOLICHYL-PHOSPHATE BETA-GLUCOSYLTRANSFERASE"/>
    <property type="match status" value="1"/>
</dbReference>
<reference evidence="2 3" key="1">
    <citation type="journal article" date="2014" name="PLoS Genet.">
        <title>Phylogenetically driven sequencing of extremely halophilic archaea reveals strategies for static and dynamic osmo-response.</title>
        <authorList>
            <person name="Becker E.A."/>
            <person name="Seitzer P.M."/>
            <person name="Tritt A."/>
            <person name="Larsen D."/>
            <person name="Krusor M."/>
            <person name="Yao A.I."/>
            <person name="Wu D."/>
            <person name="Madern D."/>
            <person name="Eisen J.A."/>
            <person name="Darling A.E."/>
            <person name="Facciotti M.T."/>
        </authorList>
    </citation>
    <scope>NUCLEOTIDE SEQUENCE [LARGE SCALE GENOMIC DNA]</scope>
    <source>
        <strain evidence="2 3">DSM 12281</strain>
    </source>
</reference>
<dbReference type="GO" id="GO:0016740">
    <property type="term" value="F:transferase activity"/>
    <property type="evidence" value="ECO:0007669"/>
    <property type="project" value="UniProtKB-KW"/>
</dbReference>
<organism evidence="2 3">
    <name type="scientific">Natrialba taiwanensis DSM 12281</name>
    <dbReference type="NCBI Taxonomy" id="1230458"/>
    <lineage>
        <taxon>Archaea</taxon>
        <taxon>Methanobacteriati</taxon>
        <taxon>Methanobacteriota</taxon>
        <taxon>Stenosarchaea group</taxon>
        <taxon>Halobacteria</taxon>
        <taxon>Halobacteriales</taxon>
        <taxon>Natrialbaceae</taxon>
        <taxon>Natrialba</taxon>
    </lineage>
</organism>
<dbReference type="STRING" id="1230458.C484_04760"/>
<keyword evidence="2" id="KW-0808">Transferase</keyword>
<protein>
    <submittedName>
        <fullName evidence="2">Family 2 glycosyl transferase</fullName>
    </submittedName>
</protein>
<dbReference type="Pfam" id="PF00535">
    <property type="entry name" value="Glycos_transf_2"/>
    <property type="match status" value="1"/>
</dbReference>
<accession>M0AAM7</accession>
<dbReference type="SUPFAM" id="SSF53448">
    <property type="entry name" value="Nucleotide-diphospho-sugar transferases"/>
    <property type="match status" value="1"/>
</dbReference>
<dbReference type="InterPro" id="IPR029044">
    <property type="entry name" value="Nucleotide-diphossugar_trans"/>
</dbReference>
<dbReference type="InterPro" id="IPR001173">
    <property type="entry name" value="Glyco_trans_2-like"/>
</dbReference>
<evidence type="ECO:0000313" key="3">
    <source>
        <dbReference type="Proteomes" id="UP000011648"/>
    </source>
</evidence>
<sequence length="242" mass="26521">MTDSLGVVIPAYDPDPLVLSRYLTAVRTALNPETVRIELDQPTESHVEVLSESAIDLNTSRDRRGKGAAITAGFDALDTDIYVFADADGSIPVSSLDDIVREIRAEESEVCIGSRRHPSSKILAHQTVVRRFLGALFAVAARRVLPAQCRDYQCGAKDVRADAWESIGRHCYERGFAWDLEFVSVAGVLGYDIAEVPVVWADQLDSTVDPLPTSFELLAALITVKRRTDAIATNRAVRTPSH</sequence>
<dbReference type="RefSeq" id="WP_006824798.1">
    <property type="nucleotide sequence ID" value="NZ_AOIL01000013.1"/>
</dbReference>
<keyword evidence="3" id="KW-1185">Reference proteome</keyword>